<name>A0ABQ5D1S5_9ASTR</name>
<dbReference type="PANTHER" id="PTHR46890">
    <property type="entry name" value="NON-LTR RETROLELEMENT REVERSE TRANSCRIPTASE-LIKE PROTEIN-RELATED"/>
    <property type="match status" value="1"/>
</dbReference>
<dbReference type="EMBL" id="BQNB010014868">
    <property type="protein sequence ID" value="GJT33305.1"/>
    <property type="molecule type" value="Genomic_DNA"/>
</dbReference>
<feature type="domain" description="Reverse transcriptase" evidence="2">
    <location>
        <begin position="315"/>
        <end position="559"/>
    </location>
</feature>
<dbReference type="SUPFAM" id="SSF56672">
    <property type="entry name" value="DNA/RNA polymerases"/>
    <property type="match status" value="1"/>
</dbReference>
<evidence type="ECO:0000256" key="1">
    <source>
        <dbReference type="SAM" id="MobiDB-lite"/>
    </source>
</evidence>
<dbReference type="PROSITE" id="PS50878">
    <property type="entry name" value="RT_POL"/>
    <property type="match status" value="1"/>
</dbReference>
<dbReference type="PANTHER" id="PTHR46890:SF48">
    <property type="entry name" value="RNA-DIRECTED DNA POLYMERASE"/>
    <property type="match status" value="1"/>
</dbReference>
<dbReference type="GO" id="GO:0003964">
    <property type="term" value="F:RNA-directed DNA polymerase activity"/>
    <property type="evidence" value="ECO:0007669"/>
    <property type="project" value="UniProtKB-KW"/>
</dbReference>
<organism evidence="3 4">
    <name type="scientific">Tanacetum coccineum</name>
    <dbReference type="NCBI Taxonomy" id="301880"/>
    <lineage>
        <taxon>Eukaryota</taxon>
        <taxon>Viridiplantae</taxon>
        <taxon>Streptophyta</taxon>
        <taxon>Embryophyta</taxon>
        <taxon>Tracheophyta</taxon>
        <taxon>Spermatophyta</taxon>
        <taxon>Magnoliopsida</taxon>
        <taxon>eudicotyledons</taxon>
        <taxon>Gunneridae</taxon>
        <taxon>Pentapetalae</taxon>
        <taxon>asterids</taxon>
        <taxon>campanulids</taxon>
        <taxon>Asterales</taxon>
        <taxon>Asteraceae</taxon>
        <taxon>Asteroideae</taxon>
        <taxon>Anthemideae</taxon>
        <taxon>Anthemidinae</taxon>
        <taxon>Tanacetum</taxon>
    </lineage>
</organism>
<evidence type="ECO:0000313" key="4">
    <source>
        <dbReference type="Proteomes" id="UP001151760"/>
    </source>
</evidence>
<dbReference type="InterPro" id="IPR043502">
    <property type="entry name" value="DNA/RNA_pol_sf"/>
</dbReference>
<comment type="caution">
    <text evidence="3">The sequence shown here is derived from an EMBL/GenBank/DDBJ whole genome shotgun (WGS) entry which is preliminary data.</text>
</comment>
<dbReference type="Pfam" id="PF00078">
    <property type="entry name" value="RVT_1"/>
    <property type="match status" value="1"/>
</dbReference>
<reference evidence="3" key="1">
    <citation type="journal article" date="2022" name="Int. J. Mol. Sci.">
        <title>Draft Genome of Tanacetum Coccineum: Genomic Comparison of Closely Related Tanacetum-Family Plants.</title>
        <authorList>
            <person name="Yamashiro T."/>
            <person name="Shiraishi A."/>
            <person name="Nakayama K."/>
            <person name="Satake H."/>
        </authorList>
    </citation>
    <scope>NUCLEOTIDE SEQUENCE</scope>
</reference>
<protein>
    <submittedName>
        <fullName evidence="3">RNA-directed DNA polymerase, eukaryota, reverse transcriptase zinc-binding domain protein</fullName>
    </submittedName>
</protein>
<keyword evidence="3" id="KW-0695">RNA-directed DNA polymerase</keyword>
<proteinExistence type="predicted"/>
<keyword evidence="3" id="KW-0548">Nucleotidyltransferase</keyword>
<gene>
    <name evidence="3" type="ORF">Tco_0923724</name>
</gene>
<reference evidence="3" key="2">
    <citation type="submission" date="2022-01" db="EMBL/GenBank/DDBJ databases">
        <authorList>
            <person name="Yamashiro T."/>
            <person name="Shiraishi A."/>
            <person name="Satake H."/>
            <person name="Nakayama K."/>
        </authorList>
    </citation>
    <scope>NUCLEOTIDE SEQUENCE</scope>
</reference>
<feature type="compositionally biased region" description="Basic and acidic residues" evidence="1">
    <location>
        <begin position="56"/>
        <end position="68"/>
    </location>
</feature>
<accession>A0ABQ5D1S5</accession>
<feature type="region of interest" description="Disordered" evidence="1">
    <location>
        <begin position="56"/>
        <end position="101"/>
    </location>
</feature>
<dbReference type="CDD" id="cd01650">
    <property type="entry name" value="RT_nLTR_like"/>
    <property type="match status" value="1"/>
</dbReference>
<sequence length="598" mass="68550">MSNRKRHSKCKPKLPNKFNDHIMRNLSQNHHGSYDIDDIEEIRVTQEDMGDKIEENSKMNEKGGDEVGNRTNGMEYGDSDADTKENCEMSQSKGTNAGIPDNIADNLHKTNSNNESSKMSYANRLADGMKPYNNDLFFIPTTMKDNGEKVGYVFDEVSLVRRASEKGRPSPESRFQEDWVGCKSVWCPFLPYLVSDHNPAIMIIPKGIVKKKKSFRFANYVVEKEDFLDLVKEGWKKDIRGYQIVIGLKEKLKEAQKEVDSDATNLDKRKIVVLLVNEYSKAAEDKLKLLCQKAKIKWLKEGDRNSSFFHSVIKARKHIRRILGEVNATLIALVPKIDTPNKVSDFRPMACCNIIYKCISKILTNRIKEGLSKVVSLNQRAFIPGRHIQDNILITQELLKGYNKKNGAKICAMKIDIQKAYDTISWEFLKEIMLLVRFHETMVSWIMTCISSASFSICINGEIKGFFKGGKGLRQGDPMSPYLFTLVMEVFNMLIMKNIRESGQFKFHYGCKDIKLTHMCFAAVSFFLKALNVKFEEDMLQILLLNGEELPLKYLGFHLPAKRIRGRKDCQSLIDKVERRIQLIASVLSTMQHYWASV</sequence>
<keyword evidence="3" id="KW-0808">Transferase</keyword>
<dbReference type="Proteomes" id="UP001151760">
    <property type="component" value="Unassembled WGS sequence"/>
</dbReference>
<evidence type="ECO:0000259" key="2">
    <source>
        <dbReference type="PROSITE" id="PS50878"/>
    </source>
</evidence>
<keyword evidence="4" id="KW-1185">Reference proteome</keyword>
<dbReference type="InterPro" id="IPR000477">
    <property type="entry name" value="RT_dom"/>
</dbReference>
<dbReference type="InterPro" id="IPR052343">
    <property type="entry name" value="Retrotransposon-Effector_Assoc"/>
</dbReference>
<evidence type="ECO:0000313" key="3">
    <source>
        <dbReference type="EMBL" id="GJT33305.1"/>
    </source>
</evidence>